<reference evidence="1 2" key="1">
    <citation type="submission" date="2017-10" db="EMBL/GenBank/DDBJ databases">
        <authorList>
            <person name="Banno H."/>
            <person name="Chua N.-H."/>
        </authorList>
    </citation>
    <scope>NUCLEOTIDE SEQUENCE [LARGE SCALE GENOMIC DNA]</scope>
    <source>
        <strain evidence="1">Vibrio tapetis CECT4600</strain>
    </source>
</reference>
<organism evidence="1 2">
    <name type="scientific">Vibrio tapetis subsp. tapetis</name>
    <dbReference type="NCBI Taxonomy" id="1671868"/>
    <lineage>
        <taxon>Bacteria</taxon>
        <taxon>Pseudomonadati</taxon>
        <taxon>Pseudomonadota</taxon>
        <taxon>Gammaproteobacteria</taxon>
        <taxon>Vibrionales</taxon>
        <taxon>Vibrionaceae</taxon>
        <taxon>Vibrio</taxon>
    </lineage>
</organism>
<gene>
    <name evidence="1" type="ORF">VTAP4600_B0487</name>
</gene>
<dbReference type="KEGG" id="vta:B0487"/>
<sequence length="75" mass="8798">MRIFDNCDLAISLIVCNLILRDINVIKQQTIVSVNLSALRKIGYVEFNRWFVFVSRNSFNLNLCRRCEKQDGCEK</sequence>
<evidence type="ECO:0000313" key="1">
    <source>
        <dbReference type="EMBL" id="SON52098.1"/>
    </source>
</evidence>
<protein>
    <submittedName>
        <fullName evidence="1">Uncharacterized protein</fullName>
    </submittedName>
</protein>
<keyword evidence="2" id="KW-1185">Reference proteome</keyword>
<dbReference type="AlphaFoldDB" id="A0A2N8ZJM0"/>
<dbReference type="Proteomes" id="UP000235828">
    <property type="component" value="Chromosome B"/>
</dbReference>
<name>A0A2N8ZJM0_9VIBR</name>
<proteinExistence type="predicted"/>
<evidence type="ECO:0000313" key="2">
    <source>
        <dbReference type="Proteomes" id="UP000235828"/>
    </source>
</evidence>
<dbReference type="EMBL" id="LT960612">
    <property type="protein sequence ID" value="SON52098.1"/>
    <property type="molecule type" value="Genomic_DNA"/>
</dbReference>
<accession>A0A2N8ZJM0</accession>